<keyword evidence="3 7" id="KW-0641">Proline biosynthesis</keyword>
<comment type="similarity">
    <text evidence="7">Belongs to the gamma-glutamyl phosphate reductase family.</text>
</comment>
<feature type="domain" description="Aldehyde dehydrogenase" evidence="8">
    <location>
        <begin position="319"/>
        <end position="383"/>
    </location>
</feature>
<evidence type="ECO:0000256" key="1">
    <source>
        <dbReference type="ARBA" id="ARBA00004985"/>
    </source>
</evidence>
<evidence type="ECO:0000256" key="6">
    <source>
        <dbReference type="ARBA" id="ARBA00049024"/>
    </source>
</evidence>
<dbReference type="Pfam" id="PF00171">
    <property type="entry name" value="Aldedh"/>
    <property type="match status" value="2"/>
</dbReference>
<dbReference type="PANTHER" id="PTHR11063:SF8">
    <property type="entry name" value="DELTA-1-PYRROLINE-5-CARBOXYLATE SYNTHASE"/>
    <property type="match status" value="1"/>
</dbReference>
<keyword evidence="4 7" id="KW-0521">NADP</keyword>
<evidence type="ECO:0000256" key="3">
    <source>
        <dbReference type="ARBA" id="ARBA00022650"/>
    </source>
</evidence>
<feature type="domain" description="Aldehyde dehydrogenase" evidence="8">
    <location>
        <begin position="16"/>
        <end position="285"/>
    </location>
</feature>
<dbReference type="InterPro" id="IPR000965">
    <property type="entry name" value="GPR_dom"/>
</dbReference>
<evidence type="ECO:0000313" key="9">
    <source>
        <dbReference type="EMBL" id="MCG5031925.1"/>
    </source>
</evidence>
<dbReference type="PIRSF" id="PIRSF000151">
    <property type="entry name" value="GPR"/>
    <property type="match status" value="1"/>
</dbReference>
<comment type="function">
    <text evidence="7">Catalyzes the NADPH-dependent reduction of L-glutamate 5-phosphate into L-glutamate 5-semialdehyde and phosphate. The product spontaneously undergoes cyclization to form 1-pyrroline-5-carboxylate.</text>
</comment>
<evidence type="ECO:0000313" key="10">
    <source>
        <dbReference type="Proteomes" id="UP001297600"/>
    </source>
</evidence>
<dbReference type="InterPro" id="IPR020593">
    <property type="entry name" value="G-glutamylP_reductase_CS"/>
</dbReference>
<dbReference type="EC" id="1.2.1.41" evidence="7"/>
<comment type="caution">
    <text evidence="9">The sequence shown here is derived from an EMBL/GenBank/DDBJ whole genome shotgun (WGS) entry which is preliminary data.</text>
</comment>
<dbReference type="NCBIfam" id="TIGR00407">
    <property type="entry name" value="proA"/>
    <property type="match status" value="1"/>
</dbReference>
<reference evidence="9 10" key="1">
    <citation type="submission" date="2022-02" db="EMBL/GenBank/DDBJ databases">
        <title>Mesosutterella porci, a novel member of the family Sutterellaceae from pig feces.</title>
        <authorList>
            <person name="Wylensek D."/>
            <person name="Clavel T."/>
        </authorList>
    </citation>
    <scope>NUCLEOTIDE SEQUENCE [LARGE SCALE GENOMIC DNA]</scope>
    <source>
        <strain evidence="10">oilRF-744-wt-GAM-9</strain>
    </source>
</reference>
<dbReference type="Gene3D" id="3.40.309.10">
    <property type="entry name" value="Aldehyde Dehydrogenase, Chain A, domain 2"/>
    <property type="match status" value="1"/>
</dbReference>
<keyword evidence="2 7" id="KW-0028">Amino-acid biosynthesis</keyword>
<dbReference type="HAMAP" id="MF_00412">
    <property type="entry name" value="ProA"/>
    <property type="match status" value="1"/>
</dbReference>
<dbReference type="NCBIfam" id="NF001221">
    <property type="entry name" value="PRK00197.1"/>
    <property type="match status" value="1"/>
</dbReference>
<comment type="pathway">
    <text evidence="1 7">Amino-acid biosynthesis; L-proline biosynthesis; L-glutamate 5-semialdehyde from L-glutamate: step 2/2.</text>
</comment>
<accession>A0ABS9MTH8</accession>
<gene>
    <name evidence="7" type="primary">proA</name>
    <name evidence="9" type="ORF">MAF45_10805</name>
</gene>
<sequence>MADENLDPALYMKRLGQDARKASRELARASTRAKNEALLALAALIRARAADIRSENEKDLEAARSENYPAAFLDRLAATPAVIARMAESLEQTARLPDPVGSVEELRPQPSGIIVGRMRVPLGVIGIIYESRPNVTVEAAALALKSGNCAILRGGSESIRTNRLLARLVSEALQKAGLPALAVQYVETTDRAMVDQMITSPQWIDVIIPRGGKGLISRLMGKARVPMIKHLNGICHTYVDSPCDLELAVRVTDNAKTQRYSPCNATETLLVHEKSAVEFLPRIARIFHDKGVEMRCDEASLSLVQNAGYAAIEATPEDWDTEYNAPVISIAVVRSLSEAIDFINEHGSHHTDAIITSSHEAAERFLREVDSASVMVNTSTRFADGFEYGLGAEIGISTDKLHARGPVGLEGLTSQKYIVLGHGELRA</sequence>
<dbReference type="InterPro" id="IPR016162">
    <property type="entry name" value="Ald_DH_N"/>
</dbReference>
<dbReference type="CDD" id="cd07079">
    <property type="entry name" value="ALDH_F18-19_ProA-GPR"/>
    <property type="match status" value="1"/>
</dbReference>
<dbReference type="SUPFAM" id="SSF53720">
    <property type="entry name" value="ALDH-like"/>
    <property type="match status" value="1"/>
</dbReference>
<dbReference type="EMBL" id="JAKNCT010000016">
    <property type="protein sequence ID" value="MCG5031925.1"/>
    <property type="molecule type" value="Genomic_DNA"/>
</dbReference>
<proteinExistence type="inferred from homology"/>
<dbReference type="Proteomes" id="UP001297600">
    <property type="component" value="Unassembled WGS sequence"/>
</dbReference>
<dbReference type="PANTHER" id="PTHR11063">
    <property type="entry name" value="GLUTAMATE SEMIALDEHYDE DEHYDROGENASE"/>
    <property type="match status" value="1"/>
</dbReference>
<dbReference type="PROSITE" id="PS01223">
    <property type="entry name" value="PROA"/>
    <property type="match status" value="1"/>
</dbReference>
<comment type="catalytic activity">
    <reaction evidence="6 7">
        <text>L-glutamate 5-semialdehyde + phosphate + NADP(+) = L-glutamyl 5-phosphate + NADPH + H(+)</text>
        <dbReference type="Rhea" id="RHEA:19541"/>
        <dbReference type="ChEBI" id="CHEBI:15378"/>
        <dbReference type="ChEBI" id="CHEBI:43474"/>
        <dbReference type="ChEBI" id="CHEBI:57783"/>
        <dbReference type="ChEBI" id="CHEBI:58066"/>
        <dbReference type="ChEBI" id="CHEBI:58274"/>
        <dbReference type="ChEBI" id="CHEBI:58349"/>
        <dbReference type="EC" id="1.2.1.41"/>
    </reaction>
</comment>
<name>A0ABS9MTH8_9BURK</name>
<dbReference type="InterPro" id="IPR015590">
    <property type="entry name" value="Aldehyde_DH_dom"/>
</dbReference>
<keyword evidence="10" id="KW-1185">Reference proteome</keyword>
<dbReference type="RefSeq" id="WP_237980587.1">
    <property type="nucleotide sequence ID" value="NZ_JAKNCT010000016.1"/>
</dbReference>
<keyword evidence="5 7" id="KW-0560">Oxidoreductase</keyword>
<comment type="subcellular location">
    <subcellularLocation>
        <location evidence="7">Cytoplasm</location>
    </subcellularLocation>
</comment>
<evidence type="ECO:0000256" key="2">
    <source>
        <dbReference type="ARBA" id="ARBA00022605"/>
    </source>
</evidence>
<dbReference type="Gene3D" id="3.40.605.10">
    <property type="entry name" value="Aldehyde Dehydrogenase, Chain A, domain 1"/>
    <property type="match status" value="1"/>
</dbReference>
<dbReference type="GO" id="GO:0004350">
    <property type="term" value="F:glutamate-5-semialdehyde dehydrogenase activity"/>
    <property type="evidence" value="ECO:0007669"/>
    <property type="project" value="UniProtKB-EC"/>
</dbReference>
<protein>
    <recommendedName>
        <fullName evidence="7">Gamma-glutamyl phosphate reductase</fullName>
        <shortName evidence="7">GPR</shortName>
        <ecNumber evidence="7">1.2.1.41</ecNumber>
    </recommendedName>
    <alternativeName>
        <fullName evidence="7">Glutamate-5-semialdehyde dehydrogenase</fullName>
    </alternativeName>
    <alternativeName>
        <fullName evidence="7">Glutamyl-gamma-semialdehyde dehydrogenase</fullName>
        <shortName evidence="7">GSA dehydrogenase</shortName>
    </alternativeName>
</protein>
<dbReference type="InterPro" id="IPR016161">
    <property type="entry name" value="Ald_DH/histidinol_DH"/>
</dbReference>
<evidence type="ECO:0000256" key="4">
    <source>
        <dbReference type="ARBA" id="ARBA00022857"/>
    </source>
</evidence>
<evidence type="ECO:0000259" key="8">
    <source>
        <dbReference type="Pfam" id="PF00171"/>
    </source>
</evidence>
<evidence type="ECO:0000256" key="5">
    <source>
        <dbReference type="ARBA" id="ARBA00023002"/>
    </source>
</evidence>
<evidence type="ECO:0000256" key="7">
    <source>
        <dbReference type="HAMAP-Rule" id="MF_00412"/>
    </source>
</evidence>
<dbReference type="InterPro" id="IPR012134">
    <property type="entry name" value="Glu-5-SA_DH"/>
</dbReference>
<keyword evidence="7" id="KW-0963">Cytoplasm</keyword>
<dbReference type="InterPro" id="IPR016163">
    <property type="entry name" value="Ald_DH_C"/>
</dbReference>
<organism evidence="9 10">
    <name type="scientific">Mesosutterella porci</name>
    <dbReference type="NCBI Taxonomy" id="2915351"/>
    <lineage>
        <taxon>Bacteria</taxon>
        <taxon>Pseudomonadati</taxon>
        <taxon>Pseudomonadota</taxon>
        <taxon>Betaproteobacteria</taxon>
        <taxon>Burkholderiales</taxon>
        <taxon>Sutterellaceae</taxon>
        <taxon>Mesosutterella</taxon>
    </lineage>
</organism>